<feature type="transmembrane region" description="Helical" evidence="1">
    <location>
        <begin position="13"/>
        <end position="31"/>
    </location>
</feature>
<organism evidence="2 3">
    <name type="scientific">Carya illinoinensis</name>
    <name type="common">Pecan</name>
    <dbReference type="NCBI Taxonomy" id="32201"/>
    <lineage>
        <taxon>Eukaryota</taxon>
        <taxon>Viridiplantae</taxon>
        <taxon>Streptophyta</taxon>
        <taxon>Embryophyta</taxon>
        <taxon>Tracheophyta</taxon>
        <taxon>Spermatophyta</taxon>
        <taxon>Magnoliopsida</taxon>
        <taxon>eudicotyledons</taxon>
        <taxon>Gunneridae</taxon>
        <taxon>Pentapetalae</taxon>
        <taxon>rosids</taxon>
        <taxon>fabids</taxon>
        <taxon>Fagales</taxon>
        <taxon>Juglandaceae</taxon>
        <taxon>Carya</taxon>
    </lineage>
</organism>
<comment type="caution">
    <text evidence="2">The sequence shown here is derived from an EMBL/GenBank/DDBJ whole genome shotgun (WGS) entry which is preliminary data.</text>
</comment>
<dbReference type="Proteomes" id="UP000811246">
    <property type="component" value="Chromosome 12"/>
</dbReference>
<evidence type="ECO:0000256" key="1">
    <source>
        <dbReference type="SAM" id="Phobius"/>
    </source>
</evidence>
<dbReference type="AlphaFoldDB" id="A0A922DF71"/>
<reference evidence="2" key="1">
    <citation type="submission" date="2021-01" db="EMBL/GenBank/DDBJ databases">
        <authorList>
            <person name="Lovell J.T."/>
            <person name="Bentley N."/>
            <person name="Bhattarai G."/>
            <person name="Jenkins J.W."/>
            <person name="Sreedasyam A."/>
            <person name="Alarcon Y."/>
            <person name="Bock C."/>
            <person name="Boston L."/>
            <person name="Carlson J."/>
            <person name="Cervantes K."/>
            <person name="Clermont K."/>
            <person name="Krom N."/>
            <person name="Kubenka K."/>
            <person name="Mamidi S."/>
            <person name="Mattison C."/>
            <person name="Monteros M."/>
            <person name="Pisani C."/>
            <person name="Plott C."/>
            <person name="Rajasekar S."/>
            <person name="Rhein H.S."/>
            <person name="Rohla C."/>
            <person name="Song M."/>
            <person name="Hilaire R.S."/>
            <person name="Shu S."/>
            <person name="Wells L."/>
            <person name="Wang X."/>
            <person name="Webber J."/>
            <person name="Heerema R.J."/>
            <person name="Klein P."/>
            <person name="Conner P."/>
            <person name="Grauke L."/>
            <person name="Grimwood J."/>
            <person name="Schmutz J."/>
            <person name="Randall J.J."/>
        </authorList>
    </citation>
    <scope>NUCLEOTIDE SEQUENCE</scope>
    <source>
        <tissue evidence="2">Leaf</tissue>
    </source>
</reference>
<evidence type="ECO:0000313" key="2">
    <source>
        <dbReference type="EMBL" id="KAG6683239.1"/>
    </source>
</evidence>
<proteinExistence type="predicted"/>
<keyword evidence="1" id="KW-1133">Transmembrane helix</keyword>
<protein>
    <submittedName>
        <fullName evidence="2">Uncharacterized protein</fullName>
    </submittedName>
</protein>
<dbReference type="EMBL" id="CM031836">
    <property type="protein sequence ID" value="KAG6683239.1"/>
    <property type="molecule type" value="Genomic_DNA"/>
</dbReference>
<gene>
    <name evidence="2" type="ORF">I3842_12G001900</name>
</gene>
<dbReference type="OrthoDB" id="10362480at2759"/>
<keyword evidence="1" id="KW-0472">Membrane</keyword>
<sequence>MGKCCSHSDADEVLVGLVLAWFLAMAFFLICQPPPPRRVTLYHC</sequence>
<name>A0A922DF71_CARIL</name>
<keyword evidence="1" id="KW-0812">Transmembrane</keyword>
<evidence type="ECO:0000313" key="3">
    <source>
        <dbReference type="Proteomes" id="UP000811246"/>
    </source>
</evidence>
<accession>A0A922DF71</accession>